<gene>
    <name evidence="1" type="ORF">GRX66_14280</name>
</gene>
<organism evidence="1 2">
    <name type="scientific">Halobacterium bonnevillei</name>
    <dbReference type="NCBI Taxonomy" id="2692200"/>
    <lineage>
        <taxon>Archaea</taxon>
        <taxon>Methanobacteriati</taxon>
        <taxon>Methanobacteriota</taxon>
        <taxon>Stenosarchaea group</taxon>
        <taxon>Halobacteria</taxon>
        <taxon>Halobacteriales</taxon>
        <taxon>Halobacteriaceae</taxon>
        <taxon>Halobacterium</taxon>
    </lineage>
</organism>
<evidence type="ECO:0000313" key="2">
    <source>
        <dbReference type="Proteomes" id="UP000471521"/>
    </source>
</evidence>
<keyword evidence="2" id="KW-1185">Reference proteome</keyword>
<accession>A0A6B0SKI3</accession>
<dbReference type="AlphaFoldDB" id="A0A6B0SKI3"/>
<evidence type="ECO:0008006" key="3">
    <source>
        <dbReference type="Google" id="ProtNLM"/>
    </source>
</evidence>
<dbReference type="OrthoDB" id="205616at2157"/>
<dbReference type="EMBL" id="WUUU01000142">
    <property type="protein sequence ID" value="MXR21717.1"/>
    <property type="molecule type" value="Genomic_DNA"/>
</dbReference>
<dbReference type="RefSeq" id="WP_159527161.1">
    <property type="nucleotide sequence ID" value="NZ_WUUU01000142.1"/>
</dbReference>
<evidence type="ECO:0000313" key="1">
    <source>
        <dbReference type="EMBL" id="MXR21717.1"/>
    </source>
</evidence>
<name>A0A6B0SKI3_9EURY</name>
<sequence>MTVHSGLGGVQREFDWATVTPGVAILESIAMLEYGEVTKTTDVLAKPLTDYLEVDSLNMLVESNSEVSISFVVDDYQVEIEGDTVGVTSTNLTVNSTR</sequence>
<comment type="caution">
    <text evidence="1">The sequence shown here is derived from an EMBL/GenBank/DDBJ whole genome shotgun (WGS) entry which is preliminary data.</text>
</comment>
<protein>
    <recommendedName>
        <fullName evidence="3">Halobacterial output domain-containing protein</fullName>
    </recommendedName>
</protein>
<reference evidence="1 2" key="1">
    <citation type="submission" date="2019-12" db="EMBL/GenBank/DDBJ databases">
        <title>Isolation and characterization of three novel carbon monoxide-oxidizing members of Halobacteria from salione crusts and soils.</title>
        <authorList>
            <person name="Myers M.R."/>
            <person name="King G.M."/>
        </authorList>
    </citation>
    <scope>NUCLEOTIDE SEQUENCE [LARGE SCALE GENOMIC DNA]</scope>
    <source>
        <strain evidence="1 2">PCN9</strain>
    </source>
</reference>
<dbReference type="Proteomes" id="UP000471521">
    <property type="component" value="Unassembled WGS sequence"/>
</dbReference>
<proteinExistence type="predicted"/>